<evidence type="ECO:0000313" key="6">
    <source>
        <dbReference type="RefSeq" id="XP_018028083.1"/>
    </source>
</evidence>
<organism evidence="5 6">
    <name type="scientific">Hyalella azteca</name>
    <name type="common">Amphipod</name>
    <dbReference type="NCBI Taxonomy" id="294128"/>
    <lineage>
        <taxon>Eukaryota</taxon>
        <taxon>Metazoa</taxon>
        <taxon>Ecdysozoa</taxon>
        <taxon>Arthropoda</taxon>
        <taxon>Crustacea</taxon>
        <taxon>Multicrustacea</taxon>
        <taxon>Malacostraca</taxon>
        <taxon>Eumalacostraca</taxon>
        <taxon>Peracarida</taxon>
        <taxon>Amphipoda</taxon>
        <taxon>Senticaudata</taxon>
        <taxon>Talitrida</taxon>
        <taxon>Talitroidea</taxon>
        <taxon>Hyalellidae</taxon>
        <taxon>Hyalella</taxon>
    </lineage>
</organism>
<feature type="region of interest" description="Disordered" evidence="3">
    <location>
        <begin position="223"/>
        <end position="369"/>
    </location>
</feature>
<evidence type="ECO:0000313" key="5">
    <source>
        <dbReference type="Proteomes" id="UP000694843"/>
    </source>
</evidence>
<accession>A0A8B7PPF0</accession>
<dbReference type="PANTHER" id="PTHR12236">
    <property type="entry name" value="STRUCTURAL CONTITUENT OF CUTICLE"/>
    <property type="match status" value="1"/>
</dbReference>
<feature type="compositionally biased region" description="Polar residues" evidence="3">
    <location>
        <begin position="280"/>
        <end position="290"/>
    </location>
</feature>
<feature type="compositionally biased region" description="Polar residues" evidence="3">
    <location>
        <begin position="223"/>
        <end position="246"/>
    </location>
</feature>
<sequence length="944" mass="97119">MMTLILLSVVSWLAHTTTAQSYKVPSYAPARPYHFEYEISDDKSGDYHGHKETQNEDGSVTGSYFLLSPDGLWRQTKYSDQGYGFQAVTNTFPYDTPPKQRAGTTYTVFQSAGSDFEPLPNDVLGRPAVSGAFDIGKIKKPSQAPAQPLLPRPGFGSGFPPSPVGSGAPLPIFGGNNAAGVSLEESGPNLGAGFATGQNVVPPALLGQKVNVGFGANGAGQEPFSQSSGFSKFSPNSHGPAQNILSGQGIGVPLLKPNSPPAFNSENEFQTGPLGDFNQGLANQNNQDAFNSGVGLGFDGSGAGGFPQFQSGTGEAQGTFGGSPLPLDFGGVRGSHPPNKNQIGNLGDITGNAFAQNQQPNNFGTQLQLNQQNPSFNQNIQAGSADFEAQGPLPGQNFLPPLSGTFGGPQSSLGRPLSATSSQVPIGSAQNSFLTSGTPETALNQQGVGGNFNANSFNGNIPDSNGNAPFGQTGPSIFTQQSNGQFGNFPGNNINPGVGLPFPGNQGPNSAQFFNGQPSGLPGQFQFGPQGDTGNFGENPGFNPAADLGPGFDNSLTPGNQGPNNAPFFNGQPSNSPGGFQPGSQGGVGSFGGNQGLNPAAELGTGLPFENSVAPGNLGPNNAPFFNGQANGFPGEFELGPQDAGSFGGNQGLDPAAELGTGLPLDNSLALGNQRPNNGPSFNGQSSRLPGEFPPGPQLGGSSFGGNQGFNPDAGLGPRPGGQGNSFGSAGFTENLGTNQFQQSNSEFGPGFDTDFVGGQNGNFGASPPIGSIPIGTDLTQNPNLGNNFQFAQSQFGASPGLPSGGVGINDPRVGPQGPLNSFSPRNRRTKASSNKRSTTKQKVTREADFKLNTDSSAKVQDNPKSSPQDSAKTLRSSRKTQAPDSRPSASSQRISRVRNNRDPKNLVFPKATGVTGQTDSGDNFPKGFSDFDFTSSRSFNAKA</sequence>
<feature type="compositionally biased region" description="Gly residues" evidence="3">
    <location>
        <begin position="294"/>
        <end position="305"/>
    </location>
</feature>
<dbReference type="AlphaFoldDB" id="A0A8B7PPF0"/>
<keyword evidence="1 2" id="KW-0193">Cuticle</keyword>
<feature type="compositionally biased region" description="Low complexity" evidence="3">
    <location>
        <begin position="929"/>
        <end position="944"/>
    </location>
</feature>
<dbReference type="RefSeq" id="XP_018028083.1">
    <property type="nucleotide sequence ID" value="XM_018172594.2"/>
</dbReference>
<feature type="region of interest" description="Disordered" evidence="3">
    <location>
        <begin position="386"/>
        <end position="424"/>
    </location>
</feature>
<keyword evidence="4" id="KW-0732">Signal</keyword>
<evidence type="ECO:0000256" key="1">
    <source>
        <dbReference type="ARBA" id="ARBA00022460"/>
    </source>
</evidence>
<dbReference type="OrthoDB" id="6381807at2759"/>
<dbReference type="Proteomes" id="UP000694843">
    <property type="component" value="Unplaced"/>
</dbReference>
<feature type="compositionally biased region" description="Polar residues" evidence="3">
    <location>
        <begin position="735"/>
        <end position="747"/>
    </location>
</feature>
<feature type="region of interest" description="Disordered" evidence="3">
    <location>
        <begin position="532"/>
        <end position="604"/>
    </location>
</feature>
<feature type="compositionally biased region" description="Polar residues" evidence="3">
    <location>
        <begin position="670"/>
        <end position="688"/>
    </location>
</feature>
<feature type="compositionally biased region" description="Low complexity" evidence="3">
    <location>
        <begin position="352"/>
        <end position="363"/>
    </location>
</feature>
<protein>
    <submittedName>
        <fullName evidence="6">Collagen alpha-1(V) chain-like</fullName>
    </submittedName>
</protein>
<dbReference type="GO" id="GO:0005615">
    <property type="term" value="C:extracellular space"/>
    <property type="evidence" value="ECO:0007669"/>
    <property type="project" value="TreeGrafter"/>
</dbReference>
<evidence type="ECO:0000256" key="4">
    <source>
        <dbReference type="SAM" id="SignalP"/>
    </source>
</evidence>
<feature type="compositionally biased region" description="Polar residues" evidence="3">
    <location>
        <begin position="261"/>
        <end position="270"/>
    </location>
</feature>
<feature type="compositionally biased region" description="Polar residues" evidence="3">
    <location>
        <begin position="778"/>
        <end position="797"/>
    </location>
</feature>
<feature type="compositionally biased region" description="Polar residues" evidence="3">
    <location>
        <begin position="408"/>
        <end position="424"/>
    </location>
</feature>
<dbReference type="KEGG" id="hazt:108683293"/>
<dbReference type="GeneID" id="108683293"/>
<dbReference type="GO" id="GO:0031012">
    <property type="term" value="C:extracellular matrix"/>
    <property type="evidence" value="ECO:0007669"/>
    <property type="project" value="TreeGrafter"/>
</dbReference>
<feature type="compositionally biased region" description="Gly residues" evidence="3">
    <location>
        <begin position="580"/>
        <end position="595"/>
    </location>
</feature>
<keyword evidence="5" id="KW-1185">Reference proteome</keyword>
<gene>
    <name evidence="6" type="primary">LOC108683293</name>
</gene>
<dbReference type="PANTHER" id="PTHR12236:SF95">
    <property type="entry name" value="CUTICULAR PROTEIN 76BD, ISOFORM C-RELATED"/>
    <property type="match status" value="1"/>
</dbReference>
<dbReference type="GO" id="GO:0042302">
    <property type="term" value="F:structural constituent of cuticle"/>
    <property type="evidence" value="ECO:0007669"/>
    <property type="project" value="UniProtKB-UniRule"/>
</dbReference>
<feature type="compositionally biased region" description="Polar residues" evidence="3">
    <location>
        <begin position="554"/>
        <end position="564"/>
    </location>
</feature>
<dbReference type="PROSITE" id="PS51155">
    <property type="entry name" value="CHIT_BIND_RR_2"/>
    <property type="match status" value="1"/>
</dbReference>
<feature type="signal peptide" evidence="4">
    <location>
        <begin position="1"/>
        <end position="19"/>
    </location>
</feature>
<proteinExistence type="predicted"/>
<reference evidence="6" key="1">
    <citation type="submission" date="2025-08" db="UniProtKB">
        <authorList>
            <consortium name="RefSeq"/>
        </authorList>
    </citation>
    <scope>IDENTIFICATION</scope>
    <source>
        <tissue evidence="6">Whole organism</tissue>
    </source>
</reference>
<feature type="compositionally biased region" description="Polar residues" evidence="3">
    <location>
        <begin position="853"/>
        <end position="895"/>
    </location>
</feature>
<feature type="compositionally biased region" description="Gly residues" evidence="3">
    <location>
        <begin position="698"/>
        <end position="708"/>
    </location>
</feature>
<feature type="chain" id="PRO_5034041804" evidence="4">
    <location>
        <begin position="20"/>
        <end position="944"/>
    </location>
</feature>
<dbReference type="InterPro" id="IPR000618">
    <property type="entry name" value="Insect_cuticle"/>
</dbReference>
<name>A0A8B7PPF0_HYAAZ</name>
<evidence type="ECO:0000256" key="3">
    <source>
        <dbReference type="SAM" id="MobiDB-lite"/>
    </source>
</evidence>
<dbReference type="Pfam" id="PF00379">
    <property type="entry name" value="Chitin_bind_4"/>
    <property type="match status" value="1"/>
</dbReference>
<evidence type="ECO:0000256" key="2">
    <source>
        <dbReference type="PROSITE-ProRule" id="PRU00497"/>
    </source>
</evidence>
<dbReference type="InterPro" id="IPR051217">
    <property type="entry name" value="Insect_Cuticle_Struc_Prot"/>
</dbReference>
<feature type="region of interest" description="Disordered" evidence="3">
    <location>
        <begin position="620"/>
        <end position="944"/>
    </location>
</feature>